<keyword evidence="7" id="KW-0408">Iron</keyword>
<evidence type="ECO:0000259" key="11">
    <source>
        <dbReference type="Pfam" id="PF01880"/>
    </source>
</evidence>
<comment type="caution">
    <text evidence="13">The sequence shown here is derived from an EMBL/GenBank/DDBJ whole genome shotgun (WGS) entry which is preliminary data.</text>
</comment>
<evidence type="ECO:0000256" key="9">
    <source>
        <dbReference type="ARBA" id="ARBA00031398"/>
    </source>
</evidence>
<dbReference type="SUPFAM" id="SSF57802">
    <property type="entry name" value="Rubredoxin-like"/>
    <property type="match status" value="1"/>
</dbReference>
<reference evidence="13 14" key="2">
    <citation type="submission" date="2007-09" db="EMBL/GenBank/DDBJ databases">
        <authorList>
            <person name="Fulton L."/>
            <person name="Clifton S."/>
            <person name="Fulton B."/>
            <person name="Xu J."/>
            <person name="Minx P."/>
            <person name="Pepin K.H."/>
            <person name="Johnson M."/>
            <person name="Thiruvilangam P."/>
            <person name="Bhonagiri V."/>
            <person name="Nash W.E."/>
            <person name="Mardis E.R."/>
            <person name="Wilson R.K."/>
        </authorList>
    </citation>
    <scope>NUCLEOTIDE SEQUENCE [LARGE SCALE GENOMIC DNA]</scope>
    <source>
        <strain evidence="13 14">M21/2</strain>
    </source>
</reference>
<comment type="catalytic activity">
    <reaction evidence="10">
        <text>reduced [rubredoxin] + superoxide + 2 H(+) = oxidized [rubredoxin] + H2O2</text>
        <dbReference type="Rhea" id="RHEA:21324"/>
        <dbReference type="Rhea" id="RHEA-COMP:10302"/>
        <dbReference type="Rhea" id="RHEA-COMP:10303"/>
        <dbReference type="ChEBI" id="CHEBI:15378"/>
        <dbReference type="ChEBI" id="CHEBI:16240"/>
        <dbReference type="ChEBI" id="CHEBI:18421"/>
        <dbReference type="ChEBI" id="CHEBI:29033"/>
        <dbReference type="ChEBI" id="CHEBI:29034"/>
        <dbReference type="EC" id="1.15.1.2"/>
    </reaction>
</comment>
<proteinExistence type="inferred from homology"/>
<protein>
    <recommendedName>
        <fullName evidence="3">Desulfoferrodoxin</fullName>
        <ecNumber evidence="2">1.15.1.2</ecNumber>
    </recommendedName>
    <alternativeName>
        <fullName evidence="9">Superoxide reductase</fullName>
    </alternativeName>
</protein>
<dbReference type="SUPFAM" id="SSF49367">
    <property type="entry name" value="Superoxide reductase-like"/>
    <property type="match status" value="1"/>
</dbReference>
<evidence type="ECO:0000256" key="3">
    <source>
        <dbReference type="ARBA" id="ARBA00014839"/>
    </source>
</evidence>
<evidence type="ECO:0000256" key="10">
    <source>
        <dbReference type="ARBA" id="ARBA00047448"/>
    </source>
</evidence>
<dbReference type="EMBL" id="ABED02000010">
    <property type="protein sequence ID" value="EDP23102.1"/>
    <property type="molecule type" value="Genomic_DNA"/>
</dbReference>
<dbReference type="GO" id="GO:0005506">
    <property type="term" value="F:iron ion binding"/>
    <property type="evidence" value="ECO:0007669"/>
    <property type="project" value="InterPro"/>
</dbReference>
<dbReference type="InterPro" id="IPR036073">
    <property type="entry name" value="Desulfoferrodoxin_Fe-bd_dom_sf"/>
</dbReference>
<accession>A8S667</accession>
<name>A8S667_9FIRM</name>
<keyword evidence="4" id="KW-0813">Transport</keyword>
<dbReference type="GO" id="GO:0050605">
    <property type="term" value="F:superoxide reductase activity"/>
    <property type="evidence" value="ECO:0007669"/>
    <property type="project" value="UniProtKB-EC"/>
</dbReference>
<dbReference type="EC" id="1.15.1.2" evidence="2"/>
<dbReference type="PANTHER" id="PTHR36541">
    <property type="entry name" value="SUPEROXIDE REDUCTASE-RELATED"/>
    <property type="match status" value="1"/>
</dbReference>
<comment type="function">
    <text evidence="8">Catalyzes the one-electron reduction of superoxide anion radical to hydrogen peroxide at a nonheme ferrous iron center. Plays a fundamental role in case of oxidative stress via its superoxide detoxification activity.</text>
</comment>
<gene>
    <name evidence="13" type="ORF">FAEPRAM212_00094</name>
</gene>
<dbReference type="AlphaFoldDB" id="A8S667"/>
<evidence type="ECO:0000256" key="4">
    <source>
        <dbReference type="ARBA" id="ARBA00022448"/>
    </source>
</evidence>
<evidence type="ECO:0000256" key="8">
    <source>
        <dbReference type="ARBA" id="ARBA00024690"/>
    </source>
</evidence>
<sequence length="144" mass="16027">MLSYRHKKHTDNIPMEDFDMKAKFYICNHCGNLVTTIHNAGVPPVCCGEKMKELVPNTVEASGEKHLPVAELSGSRLTVTVGAVEHPMADVHYIQWIFVETEDGGQIRYLNPGQAPNVGFELGSEKPVAVYAYCNLHGLWMTKL</sequence>
<dbReference type="InterPro" id="IPR002742">
    <property type="entry name" value="Desulfoferrodoxin_Fe-bd_dom"/>
</dbReference>
<dbReference type="Proteomes" id="UP000005945">
    <property type="component" value="Unassembled WGS sequence"/>
</dbReference>
<feature type="domain" description="Desulfoferrodoxin ferrous iron-binding" evidence="11">
    <location>
        <begin position="60"/>
        <end position="142"/>
    </location>
</feature>
<dbReference type="InterPro" id="IPR051233">
    <property type="entry name" value="Desulfoferrodoxin_SOR"/>
</dbReference>
<evidence type="ECO:0000313" key="14">
    <source>
        <dbReference type="Proteomes" id="UP000005945"/>
    </source>
</evidence>
<organism evidence="13 14">
    <name type="scientific">Faecalibacterium prausnitzii M21/2</name>
    <dbReference type="NCBI Taxonomy" id="411485"/>
    <lineage>
        <taxon>Bacteria</taxon>
        <taxon>Bacillati</taxon>
        <taxon>Bacillota</taxon>
        <taxon>Clostridia</taxon>
        <taxon>Eubacteriales</taxon>
        <taxon>Oscillospiraceae</taxon>
        <taxon>Faecalibacterium</taxon>
    </lineage>
</organism>
<evidence type="ECO:0000313" key="13">
    <source>
        <dbReference type="EMBL" id="EDP23102.1"/>
    </source>
</evidence>
<evidence type="ECO:0000256" key="5">
    <source>
        <dbReference type="ARBA" id="ARBA00022723"/>
    </source>
</evidence>
<evidence type="ECO:0000256" key="6">
    <source>
        <dbReference type="ARBA" id="ARBA00022982"/>
    </source>
</evidence>
<dbReference type="InterPro" id="IPR004462">
    <property type="entry name" value="Desulfoferrodoxin_N"/>
</dbReference>
<reference evidence="13 14" key="1">
    <citation type="submission" date="2007-09" db="EMBL/GenBank/DDBJ databases">
        <title>Draft genome sequence of Faecalibacterium prausnitzii M21/2.</title>
        <authorList>
            <person name="Sudarsanam P."/>
            <person name="Ley R."/>
            <person name="Guruge J."/>
            <person name="Turnbaugh P.J."/>
            <person name="Mahowald M."/>
            <person name="Liep D."/>
            <person name="Gordon J."/>
        </authorList>
    </citation>
    <scope>NUCLEOTIDE SEQUENCE [LARGE SCALE GENOMIC DNA]</scope>
    <source>
        <strain evidence="13 14">M21/2</strain>
    </source>
</reference>
<keyword evidence="5" id="KW-0479">Metal-binding</keyword>
<keyword evidence="6" id="KW-0249">Electron transport</keyword>
<dbReference type="Pfam" id="PF06397">
    <property type="entry name" value="Desulfoferrod_N"/>
    <property type="match status" value="1"/>
</dbReference>
<evidence type="ECO:0000256" key="7">
    <source>
        <dbReference type="ARBA" id="ARBA00023004"/>
    </source>
</evidence>
<dbReference type="PANTHER" id="PTHR36541:SF1">
    <property type="entry name" value="SUPEROXIDE REDUCTASE-RELATED"/>
    <property type="match status" value="1"/>
</dbReference>
<evidence type="ECO:0000256" key="1">
    <source>
        <dbReference type="ARBA" id="ARBA00005941"/>
    </source>
</evidence>
<dbReference type="Pfam" id="PF01880">
    <property type="entry name" value="Desulfoferrodox"/>
    <property type="match status" value="1"/>
</dbReference>
<dbReference type="Gene3D" id="2.60.40.730">
    <property type="entry name" value="SOR catalytic domain"/>
    <property type="match status" value="1"/>
</dbReference>
<dbReference type="HOGENOM" id="CLU_118960_1_0_9"/>
<comment type="similarity">
    <text evidence="1">Belongs to the desulfoferrodoxin family.</text>
</comment>
<evidence type="ECO:0000256" key="2">
    <source>
        <dbReference type="ARBA" id="ARBA00012679"/>
    </source>
</evidence>
<evidence type="ECO:0000259" key="12">
    <source>
        <dbReference type="Pfam" id="PF06397"/>
    </source>
</evidence>
<feature type="domain" description="Desulfoferrodoxin N-terminal" evidence="12">
    <location>
        <begin position="23"/>
        <end position="53"/>
    </location>
</feature>